<evidence type="ECO:0000313" key="3">
    <source>
        <dbReference type="Proteomes" id="UP001164081"/>
    </source>
</evidence>
<dbReference type="RefSeq" id="WP_151839094.1">
    <property type="nucleotide sequence ID" value="NZ_BKWZ01000010.1"/>
</dbReference>
<evidence type="ECO:0000256" key="1">
    <source>
        <dbReference type="SAM" id="Phobius"/>
    </source>
</evidence>
<dbReference type="EMBL" id="CP089044">
    <property type="protein sequence ID" value="UYF75318.1"/>
    <property type="molecule type" value="Genomic_DNA"/>
</dbReference>
<evidence type="ECO:0000313" key="2">
    <source>
        <dbReference type="EMBL" id="UYF75318.1"/>
    </source>
</evidence>
<feature type="transmembrane region" description="Helical" evidence="1">
    <location>
        <begin position="5"/>
        <end position="24"/>
    </location>
</feature>
<name>A0AA46P5J1_9GAMM</name>
<keyword evidence="1" id="KW-0472">Membrane</keyword>
<gene>
    <name evidence="2" type="ORF">LSO58_16290</name>
</gene>
<keyword evidence="1" id="KW-0812">Transmembrane</keyword>
<dbReference type="AlphaFoldDB" id="A0AA46P5J1"/>
<reference evidence="2" key="1">
    <citation type="journal article" date="2022" name="J Glob Antimicrob Resist">
        <title>Comparative analysis of IMP-4- and OXA-58-containing plasmids of three carbapenemase-producing Acinetobacter ursingii strains in the Netherlands.</title>
        <authorList>
            <person name="Hendrickx A.P.A."/>
            <person name="Schade R.P."/>
            <person name="Landman F."/>
            <person name="Bosch T."/>
            <person name="Schouls L.M."/>
            <person name="van Dijk K."/>
        </authorList>
    </citation>
    <scope>NUCLEOTIDE SEQUENCE</scope>
    <source>
        <strain evidence="2">RIVM_C010761</strain>
    </source>
</reference>
<keyword evidence="1" id="KW-1133">Transmembrane helix</keyword>
<protein>
    <submittedName>
        <fullName evidence="2">Uncharacterized protein</fullName>
    </submittedName>
</protein>
<proteinExistence type="predicted"/>
<accession>A0AA46P5J1</accession>
<dbReference type="Proteomes" id="UP001164081">
    <property type="component" value="Chromosome"/>
</dbReference>
<feature type="transmembrane region" description="Helical" evidence="1">
    <location>
        <begin position="36"/>
        <end position="58"/>
    </location>
</feature>
<organism evidence="2 3">
    <name type="scientific">Acinetobacter ursingii</name>
    <dbReference type="NCBI Taxonomy" id="108980"/>
    <lineage>
        <taxon>Bacteria</taxon>
        <taxon>Pseudomonadati</taxon>
        <taxon>Pseudomonadota</taxon>
        <taxon>Gammaproteobacteria</taxon>
        <taxon>Moraxellales</taxon>
        <taxon>Moraxellaceae</taxon>
        <taxon>Acinetobacter</taxon>
    </lineage>
</organism>
<sequence length="471" mass="53639">MIKKIIAVLMIVFVTVAATIIFYWKDSQFDPSSSDLLIYLLVLPVLISTVILTPWLIYRFYQARQQQRNQPIAEQASESSHTTEVATEWLTLQLYAAFSKSALGENDEIIQAIQDYQSPQLDMQLVNSYGLPILSYRIAELDVYLDQEDQQASALSVRQQRIMLLIQQQIEQQSPFLQHIADHLRRSSLFFETEHLHEYRMHPAWIDPQAEYATDESTNTAQLDSVSRLNRLNLHMILSEDLLHLWDDASCTDYIHQVLGELGFLPQKIHVEYHFCGQQSAAYEWSSLLQDLAQQQEQIALIIHADSEIDQDLVDERTWLTNQYIAAEYAGGCCVAGLEVKVENLSPIKQIRLTLNQPKIATILDELDLKELPQYQLEQPFVVVAENATDLKVLKQLNQQFEQTPIETQHYLYTSASLGNTQQLSTIFAYMLAMQFPDDQTIFIASTPTSIGTAVIQAVPSSDPALEVAVS</sequence>